<dbReference type="EMBL" id="JBBPBF010000025">
    <property type="protein sequence ID" value="KAK7609036.1"/>
    <property type="molecule type" value="Genomic_DNA"/>
</dbReference>
<evidence type="ECO:0000313" key="1">
    <source>
        <dbReference type="EMBL" id="KAK7609036.1"/>
    </source>
</evidence>
<comment type="caution">
    <text evidence="1">The sequence shown here is derived from an EMBL/GenBank/DDBJ whole genome shotgun (WGS) entry which is preliminary data.</text>
</comment>
<accession>A0ABR1N1E8</accession>
<reference evidence="1 2" key="1">
    <citation type="submission" date="2024-04" db="EMBL/GenBank/DDBJ databases">
        <title>Phyllosticta paracitricarpa is synonymous to the EU quarantine fungus P. citricarpa based on phylogenomic analyses.</title>
        <authorList>
            <consortium name="Lawrence Berkeley National Laboratory"/>
            <person name="Van ingen-buijs V.A."/>
            <person name="Van westerhoven A.C."/>
            <person name="Haridas S."/>
            <person name="Skiadas P."/>
            <person name="Martin F."/>
            <person name="Groenewald J.Z."/>
            <person name="Crous P.W."/>
            <person name="Seidl M.F."/>
        </authorList>
    </citation>
    <scope>NUCLEOTIDE SEQUENCE [LARGE SCALE GENOMIC DNA]</scope>
    <source>
        <strain evidence="1 2">CBS 141358</strain>
    </source>
</reference>
<evidence type="ECO:0000313" key="2">
    <source>
        <dbReference type="Proteomes" id="UP001367316"/>
    </source>
</evidence>
<dbReference type="Proteomes" id="UP001367316">
    <property type="component" value="Unassembled WGS sequence"/>
</dbReference>
<protein>
    <submittedName>
        <fullName evidence="1">Uncharacterized protein</fullName>
    </submittedName>
</protein>
<name>A0ABR1N1E8_9PEZI</name>
<gene>
    <name evidence="1" type="ORF">JOL62DRAFT_579382</name>
</gene>
<proteinExistence type="predicted"/>
<keyword evidence="2" id="KW-1185">Reference proteome</keyword>
<sequence>MELVSIFVNPSVPANESMPGTSGVVVSPLVGKRPDGRRPFLTILKPWVTPPKVAVLARESTPFVRSGVDPVKAPVSATEPISMFVNPSAPARESTLATSGVVASPFVGRSPEGRRPLLKLFASWVTPGIAPLSSPGAREPGAATSSPNAGKSPFLTLFRPSVAPVKDSVSVNPSVLVRPSTAVKSGVLTSPVVGNVGRRPFLTMLRPSVVPVRASVFPNESTADKSGVAMSPSVGKDGRSAGAALAEWRSKVLTDRTVPSERILEK</sequence>
<organism evidence="1 2">
    <name type="scientific">Phyllosticta paracitricarpa</name>
    <dbReference type="NCBI Taxonomy" id="2016321"/>
    <lineage>
        <taxon>Eukaryota</taxon>
        <taxon>Fungi</taxon>
        <taxon>Dikarya</taxon>
        <taxon>Ascomycota</taxon>
        <taxon>Pezizomycotina</taxon>
        <taxon>Dothideomycetes</taxon>
        <taxon>Dothideomycetes incertae sedis</taxon>
        <taxon>Botryosphaeriales</taxon>
        <taxon>Phyllostictaceae</taxon>
        <taxon>Phyllosticta</taxon>
    </lineage>
</organism>